<keyword evidence="4" id="KW-0235">DNA replication</keyword>
<evidence type="ECO:0000256" key="5">
    <source>
        <dbReference type="ARBA" id="ARBA00022932"/>
    </source>
</evidence>
<dbReference type="PANTHER" id="PTHR34388:SF1">
    <property type="entry name" value="DNA POLYMERASE III SUBUNIT DELTA"/>
    <property type="match status" value="1"/>
</dbReference>
<evidence type="ECO:0000256" key="6">
    <source>
        <dbReference type="ARBA" id="ARBA00034754"/>
    </source>
</evidence>
<protein>
    <recommendedName>
        <fullName evidence="1">DNA-directed DNA polymerase</fullName>
        <ecNumber evidence="1">2.7.7.7</ecNumber>
    </recommendedName>
</protein>
<dbReference type="GO" id="GO:0003887">
    <property type="term" value="F:DNA-directed DNA polymerase activity"/>
    <property type="evidence" value="ECO:0007669"/>
    <property type="project" value="UniProtKB-KW"/>
</dbReference>
<dbReference type="NCBIfam" id="TIGR01128">
    <property type="entry name" value="holA"/>
    <property type="match status" value="1"/>
</dbReference>
<keyword evidence="2" id="KW-0808">Transferase</keyword>
<dbReference type="InterPro" id="IPR005790">
    <property type="entry name" value="DNA_polIII_delta"/>
</dbReference>
<keyword evidence="3" id="KW-0548">Nucleotidyltransferase</keyword>
<keyword evidence="9" id="KW-1185">Reference proteome</keyword>
<evidence type="ECO:0000256" key="1">
    <source>
        <dbReference type="ARBA" id="ARBA00012417"/>
    </source>
</evidence>
<evidence type="ECO:0000256" key="4">
    <source>
        <dbReference type="ARBA" id="ARBA00022705"/>
    </source>
</evidence>
<evidence type="ECO:0000256" key="7">
    <source>
        <dbReference type="ARBA" id="ARBA00049244"/>
    </source>
</evidence>
<comment type="similarity">
    <text evidence="6">Belongs to the DNA polymerase HolA subunit family.</text>
</comment>
<dbReference type="InterPro" id="IPR027417">
    <property type="entry name" value="P-loop_NTPase"/>
</dbReference>
<name>A0A858RA42_9PROT</name>
<dbReference type="KEGG" id="acru:HHL28_15850"/>
<proteinExistence type="inferred from homology"/>
<keyword evidence="5" id="KW-0239">DNA-directed DNA polymerase</keyword>
<dbReference type="GO" id="GO:0006261">
    <property type="term" value="P:DNA-templated DNA replication"/>
    <property type="evidence" value="ECO:0007669"/>
    <property type="project" value="TreeGrafter"/>
</dbReference>
<evidence type="ECO:0000313" key="8">
    <source>
        <dbReference type="EMBL" id="QJE74350.1"/>
    </source>
</evidence>
<reference evidence="8" key="1">
    <citation type="submission" date="2020-04" db="EMBL/GenBank/DDBJ databases">
        <title>A desert anoxygenic phototrophic bacterium fixes CO2 using RubisCO under aerobic conditions.</title>
        <authorList>
            <person name="Tang K."/>
        </authorList>
    </citation>
    <scope>NUCLEOTIDE SEQUENCE [LARGE SCALE GENOMIC DNA]</scope>
    <source>
        <strain evidence="8">MIMtkB3</strain>
    </source>
</reference>
<dbReference type="SUPFAM" id="SSF52540">
    <property type="entry name" value="P-loop containing nucleoside triphosphate hydrolases"/>
    <property type="match status" value="1"/>
</dbReference>
<gene>
    <name evidence="8" type="ORF">HHL28_15850</name>
</gene>
<sequence length="342" mass="37058">MKVQPRNADAFAKRPGPATRLVLVYGPDAGLVRERGTQAAKSACEDLSDPFRVAELKPDQVAADPARLFDEMAAIALTGGRRVVRIRDVDDKLERAVAALLKEPPPGDSLAVLEAGELDGRSKLRKLVEDAGEVGAAIACYVEEGGELAGTIARIVGEHGMQITPEARDWLAANLVGDRSMARSEVDKLVLYMLGSKAIGIEDVKAVVGDSAAMDMDEPALAAADGNLAEVDRSLRKLFAEGTSVVPILRAAQRHFQRLHIAVAHVARGQTPQQAVKTLRPPVFFKLEPQMTAQVRRWTLPLLQQALDRLLEAEAECKRTHSPDETICARAFFQLAQLARRG</sequence>
<dbReference type="GO" id="GO:0003677">
    <property type="term" value="F:DNA binding"/>
    <property type="evidence" value="ECO:0007669"/>
    <property type="project" value="InterPro"/>
</dbReference>
<dbReference type="Gene3D" id="1.20.272.10">
    <property type="match status" value="1"/>
</dbReference>
<dbReference type="Gene3D" id="1.10.8.60">
    <property type="match status" value="1"/>
</dbReference>
<dbReference type="Proteomes" id="UP000501891">
    <property type="component" value="Chromosome"/>
</dbReference>
<dbReference type="SUPFAM" id="SSF48019">
    <property type="entry name" value="post-AAA+ oligomerization domain-like"/>
    <property type="match status" value="1"/>
</dbReference>
<comment type="catalytic activity">
    <reaction evidence="7">
        <text>DNA(n) + a 2'-deoxyribonucleoside 5'-triphosphate = DNA(n+1) + diphosphate</text>
        <dbReference type="Rhea" id="RHEA:22508"/>
        <dbReference type="Rhea" id="RHEA-COMP:17339"/>
        <dbReference type="Rhea" id="RHEA-COMP:17340"/>
        <dbReference type="ChEBI" id="CHEBI:33019"/>
        <dbReference type="ChEBI" id="CHEBI:61560"/>
        <dbReference type="ChEBI" id="CHEBI:173112"/>
        <dbReference type="EC" id="2.7.7.7"/>
    </reaction>
</comment>
<evidence type="ECO:0000256" key="3">
    <source>
        <dbReference type="ARBA" id="ARBA00022695"/>
    </source>
</evidence>
<dbReference type="InterPro" id="IPR008921">
    <property type="entry name" value="DNA_pol3_clamp-load_cplx_C"/>
</dbReference>
<dbReference type="EC" id="2.7.7.7" evidence="1"/>
<dbReference type="AlphaFoldDB" id="A0A858RA42"/>
<evidence type="ECO:0000313" key="9">
    <source>
        <dbReference type="Proteomes" id="UP000501891"/>
    </source>
</evidence>
<dbReference type="EMBL" id="CP051775">
    <property type="protein sequence ID" value="QJE74350.1"/>
    <property type="molecule type" value="Genomic_DNA"/>
</dbReference>
<dbReference type="GO" id="GO:0009360">
    <property type="term" value="C:DNA polymerase III complex"/>
    <property type="evidence" value="ECO:0007669"/>
    <property type="project" value="TreeGrafter"/>
</dbReference>
<accession>A0A858RA42</accession>
<dbReference type="PANTHER" id="PTHR34388">
    <property type="entry name" value="DNA POLYMERASE III SUBUNIT DELTA"/>
    <property type="match status" value="1"/>
</dbReference>
<organism evidence="8 9">
    <name type="scientific">Aerophototrophica crusticola</name>
    <dbReference type="NCBI Taxonomy" id="1709002"/>
    <lineage>
        <taxon>Bacteria</taxon>
        <taxon>Pseudomonadati</taxon>
        <taxon>Pseudomonadota</taxon>
        <taxon>Alphaproteobacteria</taxon>
        <taxon>Rhodospirillales</taxon>
        <taxon>Rhodospirillaceae</taxon>
        <taxon>Aerophototrophica</taxon>
    </lineage>
</organism>
<dbReference type="Gene3D" id="3.40.50.300">
    <property type="entry name" value="P-loop containing nucleotide triphosphate hydrolases"/>
    <property type="match status" value="1"/>
</dbReference>
<evidence type="ECO:0000256" key="2">
    <source>
        <dbReference type="ARBA" id="ARBA00022679"/>
    </source>
</evidence>